<dbReference type="InterPro" id="IPR001214">
    <property type="entry name" value="SET_dom"/>
</dbReference>
<organism evidence="3 4">
    <name type="scientific">Monilinia fructigena</name>
    <dbReference type="NCBI Taxonomy" id="38457"/>
    <lineage>
        <taxon>Eukaryota</taxon>
        <taxon>Fungi</taxon>
        <taxon>Dikarya</taxon>
        <taxon>Ascomycota</taxon>
        <taxon>Pezizomycotina</taxon>
        <taxon>Leotiomycetes</taxon>
        <taxon>Helotiales</taxon>
        <taxon>Sclerotiniaceae</taxon>
        <taxon>Monilinia</taxon>
    </lineage>
</organism>
<evidence type="ECO:0000313" key="3">
    <source>
        <dbReference type="EMBL" id="RAL67807.1"/>
    </source>
</evidence>
<proteinExistence type="predicted"/>
<evidence type="ECO:0000313" key="4">
    <source>
        <dbReference type="Proteomes" id="UP000249056"/>
    </source>
</evidence>
<dbReference type="Pfam" id="PF00856">
    <property type="entry name" value="SET"/>
    <property type="match status" value="1"/>
</dbReference>
<accession>A0A395J5P3</accession>
<sequence>MDHSNDTNAHLLQEADSSSSNGTGIDMQIHHEFTQWAVSQGVIINGIAPFRFPGKGLGLVANRDFEIGDTLVQVPIKTLRKATDVSSQYSELAPNITVHSLLALSLDLLSTAEPSTTSHQPSNPPNTSPQKEDRLALNPFADYMNHSAQPTVNATLSRAGYTLTASQPIKQGSEVHISYGSHKQ</sequence>
<dbReference type="AlphaFoldDB" id="A0A395J5P3"/>
<dbReference type="EMBL" id="QKRW01000002">
    <property type="protein sequence ID" value="RAL67807.1"/>
    <property type="molecule type" value="Genomic_DNA"/>
</dbReference>
<keyword evidence="4" id="KW-1185">Reference proteome</keyword>
<dbReference type="Proteomes" id="UP000249056">
    <property type="component" value="Unassembled WGS sequence"/>
</dbReference>
<dbReference type="GO" id="GO:0016279">
    <property type="term" value="F:protein-lysine N-methyltransferase activity"/>
    <property type="evidence" value="ECO:0007669"/>
    <property type="project" value="UniProtKB-ARBA"/>
</dbReference>
<dbReference type="PANTHER" id="PTHR13271">
    <property type="entry name" value="UNCHARACTERIZED PUTATIVE METHYLTRANSFERASE"/>
    <property type="match status" value="1"/>
</dbReference>
<dbReference type="OrthoDB" id="341421at2759"/>
<evidence type="ECO:0000256" key="1">
    <source>
        <dbReference type="SAM" id="MobiDB-lite"/>
    </source>
</evidence>
<evidence type="ECO:0000259" key="2">
    <source>
        <dbReference type="PROSITE" id="PS50280"/>
    </source>
</evidence>
<name>A0A395J5P3_9HELO</name>
<dbReference type="SUPFAM" id="SSF82199">
    <property type="entry name" value="SET domain"/>
    <property type="match status" value="1"/>
</dbReference>
<protein>
    <recommendedName>
        <fullName evidence="2">SET domain-containing protein</fullName>
    </recommendedName>
</protein>
<dbReference type="InterPro" id="IPR046341">
    <property type="entry name" value="SET_dom_sf"/>
</dbReference>
<dbReference type="PROSITE" id="PS50280">
    <property type="entry name" value="SET"/>
    <property type="match status" value="1"/>
</dbReference>
<gene>
    <name evidence="3" type="ORF">DID88_008534</name>
</gene>
<reference evidence="3 4" key="1">
    <citation type="submission" date="2018-06" db="EMBL/GenBank/DDBJ databases">
        <title>Genome Sequence of the Brown Rot Fungal Pathogen Monilinia fructigena.</title>
        <authorList>
            <person name="Landi L."/>
            <person name="De Miccolis Angelini R.M."/>
            <person name="Pollastro S."/>
            <person name="Abate D."/>
            <person name="Faretra F."/>
            <person name="Romanazzi G."/>
        </authorList>
    </citation>
    <scope>NUCLEOTIDE SEQUENCE [LARGE SCALE GENOMIC DNA]</scope>
    <source>
        <strain evidence="3 4">Mfrg269</strain>
    </source>
</reference>
<dbReference type="InterPro" id="IPR050600">
    <property type="entry name" value="SETD3_SETD6_MTase"/>
</dbReference>
<feature type="compositionally biased region" description="Polar residues" evidence="1">
    <location>
        <begin position="112"/>
        <end position="121"/>
    </location>
</feature>
<comment type="caution">
    <text evidence="3">The sequence shown here is derived from an EMBL/GenBank/DDBJ whole genome shotgun (WGS) entry which is preliminary data.</text>
</comment>
<dbReference type="Gene3D" id="3.90.1410.10">
    <property type="entry name" value="set domain protein methyltransferase, domain 1"/>
    <property type="match status" value="2"/>
</dbReference>
<feature type="region of interest" description="Disordered" evidence="1">
    <location>
        <begin position="112"/>
        <end position="133"/>
    </location>
</feature>
<dbReference type="PANTHER" id="PTHR13271:SF137">
    <property type="entry name" value="SET DOMAIN-CONTAINING PROTEIN"/>
    <property type="match status" value="1"/>
</dbReference>
<feature type="domain" description="SET" evidence="2">
    <location>
        <begin position="45"/>
        <end position="180"/>
    </location>
</feature>